<dbReference type="EC" id="2.7.11.1" evidence="1"/>
<evidence type="ECO:0000256" key="8">
    <source>
        <dbReference type="SAM" id="MobiDB-lite"/>
    </source>
</evidence>
<dbReference type="STRING" id="1912961.BU204_24820"/>
<feature type="binding site" evidence="7">
    <location>
        <position position="35"/>
    </location>
    <ligand>
        <name>ATP</name>
        <dbReference type="ChEBI" id="CHEBI:30616"/>
    </ligand>
</feature>
<name>A0A1Q8CKG8_9PSEU</name>
<dbReference type="Gene3D" id="3.30.200.20">
    <property type="entry name" value="Phosphorylase Kinase, domain 1"/>
    <property type="match status" value="1"/>
</dbReference>
<keyword evidence="6 7" id="KW-0067">ATP-binding</keyword>
<keyword evidence="3" id="KW-0808">Transferase</keyword>
<feature type="domain" description="Protein kinase" evidence="9">
    <location>
        <begin position="6"/>
        <end position="256"/>
    </location>
</feature>
<keyword evidence="11" id="KW-1185">Reference proteome</keyword>
<evidence type="ECO:0000256" key="1">
    <source>
        <dbReference type="ARBA" id="ARBA00012513"/>
    </source>
</evidence>
<comment type="caution">
    <text evidence="10">The sequence shown here is derived from an EMBL/GenBank/DDBJ whole genome shotgun (WGS) entry which is preliminary data.</text>
</comment>
<evidence type="ECO:0000313" key="11">
    <source>
        <dbReference type="Proteomes" id="UP000185596"/>
    </source>
</evidence>
<gene>
    <name evidence="10" type="ORF">BU204_24820</name>
</gene>
<dbReference type="GO" id="GO:0004674">
    <property type="term" value="F:protein serine/threonine kinase activity"/>
    <property type="evidence" value="ECO:0007669"/>
    <property type="project" value="UniProtKB-KW"/>
</dbReference>
<reference evidence="10 11" key="1">
    <citation type="submission" date="2016-12" db="EMBL/GenBank/DDBJ databases">
        <title>The draft genome sequence of Actinophytocola sp. 11-183.</title>
        <authorList>
            <person name="Wang W."/>
            <person name="Yuan L."/>
        </authorList>
    </citation>
    <scope>NUCLEOTIDE SEQUENCE [LARGE SCALE GENOMIC DNA]</scope>
    <source>
        <strain evidence="10 11">11-183</strain>
    </source>
</reference>
<dbReference type="AlphaFoldDB" id="A0A1Q8CKG8"/>
<feature type="compositionally biased region" description="Pro residues" evidence="8">
    <location>
        <begin position="337"/>
        <end position="354"/>
    </location>
</feature>
<evidence type="ECO:0000256" key="3">
    <source>
        <dbReference type="ARBA" id="ARBA00022679"/>
    </source>
</evidence>
<sequence>MLGDRYRLGAVLGRGGSATVYAATDVLLGREVAVKVCHPAGDPTHPHRFAAEARLLASLSHPGLVPVHDVCLEGDQPYLVMRLVRGRTLRDLLDDGPLEPAVVARHGARLAGALAHVHAHHIAHRDLKPANVLVDESGDCYLADFGIARAVGAPHLTVSGELVGTAAYLAPEQVTDTETGPPADVYSLGLVLLECLTGRPEFTGTTVEAAFARLTREPRIPDHVPPAWRSALRAMTATEPGRRPGAARCAELLAAIAAGAESRPSRPERARLRPAHAGLLALVATIASLVAAGSPAVPSRPVAEPPPVGGAPSGRERAADRAPTAGEQAPGTGTTGPVPPGTGSIPPPIPPPPAGSGGGSGEPAKPAEPSRGPGTTNQAGNGKAKTKAKTKTATKNKAKTKGNGKTKARGG</sequence>
<dbReference type="PANTHER" id="PTHR43289">
    <property type="entry name" value="MITOGEN-ACTIVATED PROTEIN KINASE KINASE KINASE 20-RELATED"/>
    <property type="match status" value="1"/>
</dbReference>
<accession>A0A1Q8CKG8</accession>
<proteinExistence type="predicted"/>
<evidence type="ECO:0000256" key="2">
    <source>
        <dbReference type="ARBA" id="ARBA00022527"/>
    </source>
</evidence>
<dbReference type="SUPFAM" id="SSF56112">
    <property type="entry name" value="Protein kinase-like (PK-like)"/>
    <property type="match status" value="1"/>
</dbReference>
<protein>
    <recommendedName>
        <fullName evidence="1">non-specific serine/threonine protein kinase</fullName>
        <ecNumber evidence="1">2.7.11.1</ecNumber>
    </recommendedName>
</protein>
<dbReference type="PROSITE" id="PS00108">
    <property type="entry name" value="PROTEIN_KINASE_ST"/>
    <property type="match status" value="1"/>
</dbReference>
<dbReference type="InterPro" id="IPR008271">
    <property type="entry name" value="Ser/Thr_kinase_AS"/>
</dbReference>
<dbReference type="InterPro" id="IPR011009">
    <property type="entry name" value="Kinase-like_dom_sf"/>
</dbReference>
<feature type="compositionally biased region" description="Basic residues" evidence="8">
    <location>
        <begin position="384"/>
        <end position="411"/>
    </location>
</feature>
<dbReference type="PANTHER" id="PTHR43289:SF6">
    <property type="entry name" value="SERINE_THREONINE-PROTEIN KINASE NEKL-3"/>
    <property type="match status" value="1"/>
</dbReference>
<evidence type="ECO:0000313" key="10">
    <source>
        <dbReference type="EMBL" id="OLF14860.1"/>
    </source>
</evidence>
<evidence type="ECO:0000256" key="6">
    <source>
        <dbReference type="ARBA" id="ARBA00022840"/>
    </source>
</evidence>
<dbReference type="InterPro" id="IPR000719">
    <property type="entry name" value="Prot_kinase_dom"/>
</dbReference>
<dbReference type="GO" id="GO:0005524">
    <property type="term" value="F:ATP binding"/>
    <property type="evidence" value="ECO:0007669"/>
    <property type="project" value="UniProtKB-UniRule"/>
</dbReference>
<dbReference type="CDD" id="cd14014">
    <property type="entry name" value="STKc_PknB_like"/>
    <property type="match status" value="1"/>
</dbReference>
<keyword evidence="5" id="KW-0418">Kinase</keyword>
<dbReference type="SMART" id="SM00220">
    <property type="entry name" value="S_TKc"/>
    <property type="match status" value="1"/>
</dbReference>
<feature type="region of interest" description="Disordered" evidence="8">
    <location>
        <begin position="296"/>
        <end position="411"/>
    </location>
</feature>
<dbReference type="PROSITE" id="PS50011">
    <property type="entry name" value="PROTEIN_KINASE_DOM"/>
    <property type="match status" value="1"/>
</dbReference>
<evidence type="ECO:0000259" key="9">
    <source>
        <dbReference type="PROSITE" id="PS50011"/>
    </source>
</evidence>
<keyword evidence="2" id="KW-0723">Serine/threonine-protein kinase</keyword>
<dbReference type="InterPro" id="IPR017441">
    <property type="entry name" value="Protein_kinase_ATP_BS"/>
</dbReference>
<keyword evidence="4 7" id="KW-0547">Nucleotide-binding</keyword>
<dbReference type="Gene3D" id="1.10.510.10">
    <property type="entry name" value="Transferase(Phosphotransferase) domain 1"/>
    <property type="match status" value="1"/>
</dbReference>
<evidence type="ECO:0000256" key="4">
    <source>
        <dbReference type="ARBA" id="ARBA00022741"/>
    </source>
</evidence>
<dbReference type="Proteomes" id="UP000185596">
    <property type="component" value="Unassembled WGS sequence"/>
</dbReference>
<evidence type="ECO:0000256" key="5">
    <source>
        <dbReference type="ARBA" id="ARBA00022777"/>
    </source>
</evidence>
<dbReference type="PROSITE" id="PS00107">
    <property type="entry name" value="PROTEIN_KINASE_ATP"/>
    <property type="match status" value="1"/>
</dbReference>
<evidence type="ECO:0000256" key="7">
    <source>
        <dbReference type="PROSITE-ProRule" id="PRU10141"/>
    </source>
</evidence>
<dbReference type="Pfam" id="PF00069">
    <property type="entry name" value="Pkinase"/>
    <property type="match status" value="1"/>
</dbReference>
<organism evidence="10 11">
    <name type="scientific">Actinophytocola xanthii</name>
    <dbReference type="NCBI Taxonomy" id="1912961"/>
    <lineage>
        <taxon>Bacteria</taxon>
        <taxon>Bacillati</taxon>
        <taxon>Actinomycetota</taxon>
        <taxon>Actinomycetes</taxon>
        <taxon>Pseudonocardiales</taxon>
        <taxon>Pseudonocardiaceae</taxon>
    </lineage>
</organism>
<dbReference type="EMBL" id="MSIE01000048">
    <property type="protein sequence ID" value="OLF14860.1"/>
    <property type="molecule type" value="Genomic_DNA"/>
</dbReference>